<gene>
    <name evidence="1" type="ORF">ADT25_06155</name>
</gene>
<protein>
    <submittedName>
        <fullName evidence="1">Uncharacterized protein</fullName>
    </submittedName>
</protein>
<evidence type="ECO:0000313" key="1">
    <source>
        <dbReference type="EMBL" id="KOR46619.1"/>
    </source>
</evidence>
<reference evidence="1 2" key="1">
    <citation type="submission" date="2015-07" db="EMBL/GenBank/DDBJ databases">
        <authorList>
            <consortium name="Consortium for Microbial Forensics and Genomics (microFORGE)"/>
            <person name="Knight B.M."/>
            <person name="Roberts D.P."/>
            <person name="Lin D."/>
            <person name="Hari K."/>
            <person name="Fletcher J."/>
            <person name="Melcher U."/>
            <person name="Blagden T."/>
            <person name="Winegar R.A."/>
        </authorList>
    </citation>
    <scope>NUCLEOTIDE SEQUENCE [LARGE SCALE GENOMIC DNA]</scope>
    <source>
        <strain evidence="1 2">X11-5A</strain>
    </source>
</reference>
<name>A0AAP0ZME6_9XANT</name>
<organism evidence="1 2">
    <name type="scientific">Xanthomonas oryzae</name>
    <dbReference type="NCBI Taxonomy" id="347"/>
    <lineage>
        <taxon>Bacteria</taxon>
        <taxon>Pseudomonadati</taxon>
        <taxon>Pseudomonadota</taxon>
        <taxon>Gammaproteobacteria</taxon>
        <taxon>Lysobacterales</taxon>
        <taxon>Lysobacteraceae</taxon>
        <taxon>Xanthomonas</taxon>
    </lineage>
</organism>
<reference evidence="1 2" key="2">
    <citation type="submission" date="2015-09" db="EMBL/GenBank/DDBJ databases">
        <title>Draft genome sequence of Xanthomonas oryzae pv. USA str. X11-5A.</title>
        <authorList>
            <person name="Knight B.M."/>
            <person name="Roberts D.P."/>
            <person name="Lin D."/>
            <person name="Hari K."/>
            <person name="Fletcher J."/>
            <person name="Melcher U."/>
            <person name="Blagden T."/>
            <person name="Winegar R.A."/>
        </authorList>
    </citation>
    <scope>NUCLEOTIDE SEQUENCE [LARGE SCALE GENOMIC DNA]</scope>
    <source>
        <strain evidence="1 2">X11-5A</strain>
    </source>
</reference>
<sequence>MQWRPPDVTSSDGYARPITALALVVGRSMAAKRSYNTYRWTFTAHANRSARVMRAALSIRRARLAVGAVVLSVL</sequence>
<evidence type="ECO:0000313" key="2">
    <source>
        <dbReference type="Proteomes" id="UP000036790"/>
    </source>
</evidence>
<dbReference type="Proteomes" id="UP000036790">
    <property type="component" value="Unassembled WGS sequence"/>
</dbReference>
<dbReference type="EMBL" id="LHUJ01000126">
    <property type="protein sequence ID" value="KOR46619.1"/>
    <property type="molecule type" value="Genomic_DNA"/>
</dbReference>
<proteinExistence type="predicted"/>
<accession>A0AAP0ZME6</accession>
<dbReference type="AlphaFoldDB" id="A0AAP0ZME6"/>
<comment type="caution">
    <text evidence="1">The sequence shown here is derived from an EMBL/GenBank/DDBJ whole genome shotgun (WGS) entry which is preliminary data.</text>
</comment>